<dbReference type="AlphaFoldDB" id="A0AAW0A403"/>
<organism evidence="2 3">
    <name type="scientific">Favolaschia claudopus</name>
    <dbReference type="NCBI Taxonomy" id="2862362"/>
    <lineage>
        <taxon>Eukaryota</taxon>
        <taxon>Fungi</taxon>
        <taxon>Dikarya</taxon>
        <taxon>Basidiomycota</taxon>
        <taxon>Agaricomycotina</taxon>
        <taxon>Agaricomycetes</taxon>
        <taxon>Agaricomycetidae</taxon>
        <taxon>Agaricales</taxon>
        <taxon>Marasmiineae</taxon>
        <taxon>Mycenaceae</taxon>
        <taxon>Favolaschia</taxon>
    </lineage>
</organism>
<evidence type="ECO:0000313" key="3">
    <source>
        <dbReference type="Proteomes" id="UP001362999"/>
    </source>
</evidence>
<feature type="compositionally biased region" description="Low complexity" evidence="1">
    <location>
        <begin position="119"/>
        <end position="128"/>
    </location>
</feature>
<comment type="caution">
    <text evidence="2">The sequence shown here is derived from an EMBL/GenBank/DDBJ whole genome shotgun (WGS) entry which is preliminary data.</text>
</comment>
<accession>A0AAW0A403</accession>
<evidence type="ECO:0000313" key="2">
    <source>
        <dbReference type="EMBL" id="KAK7000673.1"/>
    </source>
</evidence>
<gene>
    <name evidence="2" type="ORF">R3P38DRAFT_3616605</name>
</gene>
<evidence type="ECO:0000256" key="1">
    <source>
        <dbReference type="SAM" id="MobiDB-lite"/>
    </source>
</evidence>
<keyword evidence="3" id="KW-1185">Reference proteome</keyword>
<protein>
    <submittedName>
        <fullName evidence="2">Uncharacterized protein</fullName>
    </submittedName>
</protein>
<feature type="region of interest" description="Disordered" evidence="1">
    <location>
        <begin position="108"/>
        <end position="131"/>
    </location>
</feature>
<reference evidence="2 3" key="1">
    <citation type="journal article" date="2024" name="J Genomics">
        <title>Draft genome sequencing and assembly of Favolaschia claudopus CIRM-BRFM 2984 isolated from oak limbs.</title>
        <authorList>
            <person name="Navarro D."/>
            <person name="Drula E."/>
            <person name="Chaduli D."/>
            <person name="Cazenave R."/>
            <person name="Ahrendt S."/>
            <person name="Wang J."/>
            <person name="Lipzen A."/>
            <person name="Daum C."/>
            <person name="Barry K."/>
            <person name="Grigoriev I.V."/>
            <person name="Favel A."/>
            <person name="Rosso M.N."/>
            <person name="Martin F."/>
        </authorList>
    </citation>
    <scope>NUCLEOTIDE SEQUENCE [LARGE SCALE GENOMIC DNA]</scope>
    <source>
        <strain evidence="2 3">CIRM-BRFM 2984</strain>
    </source>
</reference>
<sequence>MLFLIHPIQVPITTRLFPLLEFISSLGTLVFFGSAQYFRIVRRSRRRRAKSAGRSGCARQWRRGRKEGEDVLEVDEVVACRGCRGYVEGGDVACGGCGYMCGQGSEEDEDEDEKEDLHSLSPSSTSRSHGVGALLCRQRRRLRRHPRDGIADDRDAICVWLHVIARAPLRRPNTIWTQYTVRLPWRTGAMAARGWDIRQTHDVSSLLASSSSRIPSAVDSSKLRSPASIQVHLPPPAVTASVDTSSQNTILTTPAHGALQHILHHHCCTLEKRVGIVFRLCRIGEAKYPLPLPTRQPRSPLSEGRCAPSETLVRRYT</sequence>
<name>A0AAW0A403_9AGAR</name>
<dbReference type="Proteomes" id="UP001362999">
    <property type="component" value="Unassembled WGS sequence"/>
</dbReference>
<proteinExistence type="predicted"/>
<dbReference type="EMBL" id="JAWWNJ010000088">
    <property type="protein sequence ID" value="KAK7000673.1"/>
    <property type="molecule type" value="Genomic_DNA"/>
</dbReference>